<proteinExistence type="predicted"/>
<feature type="signal peptide" evidence="2">
    <location>
        <begin position="1"/>
        <end position="18"/>
    </location>
</feature>
<keyword evidence="2" id="KW-0732">Signal</keyword>
<accession>M4C4Q1</accession>
<protein>
    <recommendedName>
        <fullName evidence="5">RxLR effector candidate protein</fullName>
    </recommendedName>
</protein>
<evidence type="ECO:0000256" key="1">
    <source>
        <dbReference type="SAM" id="MobiDB-lite"/>
    </source>
</evidence>
<dbReference type="Proteomes" id="UP000011713">
    <property type="component" value="Unassembled WGS sequence"/>
</dbReference>
<dbReference type="EMBL" id="JH598237">
    <property type="status" value="NOT_ANNOTATED_CDS"/>
    <property type="molecule type" value="Genomic_DNA"/>
</dbReference>
<sequence length="98" mass="10261">MRSLTFGLLISMGNVISCFKTNKPGAIKPPTHEGADRCSNLHVTDEDPANQPSKDSDTAAANKIKEADDAACSTNLSVDQITSLESGVGIAHYGVESV</sequence>
<reference evidence="3" key="2">
    <citation type="submission" date="2015-06" db="UniProtKB">
        <authorList>
            <consortium name="EnsemblProtists"/>
        </authorList>
    </citation>
    <scope>IDENTIFICATION</scope>
    <source>
        <strain evidence="3">Emoy2</strain>
    </source>
</reference>
<feature type="chain" id="PRO_5004049226" description="RxLR effector candidate protein" evidence="2">
    <location>
        <begin position="19"/>
        <end position="98"/>
    </location>
</feature>
<keyword evidence="4" id="KW-1185">Reference proteome</keyword>
<dbReference type="VEuPathDB" id="FungiDB:HpaG814069"/>
<dbReference type="EnsemblProtists" id="HpaT814069">
    <property type="protein sequence ID" value="HpaP814069"/>
    <property type="gene ID" value="HpaG814069"/>
</dbReference>
<evidence type="ECO:0000313" key="3">
    <source>
        <dbReference type="EnsemblProtists" id="HpaP814069"/>
    </source>
</evidence>
<evidence type="ECO:0000313" key="4">
    <source>
        <dbReference type="Proteomes" id="UP000011713"/>
    </source>
</evidence>
<dbReference type="InParanoid" id="M4C4Q1"/>
<evidence type="ECO:0008006" key="5">
    <source>
        <dbReference type="Google" id="ProtNLM"/>
    </source>
</evidence>
<evidence type="ECO:0000256" key="2">
    <source>
        <dbReference type="SAM" id="SignalP"/>
    </source>
</evidence>
<name>M4C4Q1_HYAAE</name>
<organism evidence="3 4">
    <name type="scientific">Hyaloperonospora arabidopsidis (strain Emoy2)</name>
    <name type="common">Downy mildew agent</name>
    <name type="synonym">Peronospora arabidopsidis</name>
    <dbReference type="NCBI Taxonomy" id="559515"/>
    <lineage>
        <taxon>Eukaryota</taxon>
        <taxon>Sar</taxon>
        <taxon>Stramenopiles</taxon>
        <taxon>Oomycota</taxon>
        <taxon>Peronosporomycetes</taxon>
        <taxon>Peronosporales</taxon>
        <taxon>Peronosporaceae</taxon>
        <taxon>Hyaloperonospora</taxon>
    </lineage>
</organism>
<reference evidence="4" key="1">
    <citation type="journal article" date="2010" name="Science">
        <title>Signatures of adaptation to obligate biotrophy in the Hyaloperonospora arabidopsidis genome.</title>
        <authorList>
            <person name="Baxter L."/>
            <person name="Tripathy S."/>
            <person name="Ishaque N."/>
            <person name="Boot N."/>
            <person name="Cabral A."/>
            <person name="Kemen E."/>
            <person name="Thines M."/>
            <person name="Ah-Fong A."/>
            <person name="Anderson R."/>
            <person name="Badejoko W."/>
            <person name="Bittner-Eddy P."/>
            <person name="Boore J.L."/>
            <person name="Chibucos M.C."/>
            <person name="Coates M."/>
            <person name="Dehal P."/>
            <person name="Delehaunty K."/>
            <person name="Dong S."/>
            <person name="Downton P."/>
            <person name="Dumas B."/>
            <person name="Fabro G."/>
            <person name="Fronick C."/>
            <person name="Fuerstenberg S.I."/>
            <person name="Fulton L."/>
            <person name="Gaulin E."/>
            <person name="Govers F."/>
            <person name="Hughes L."/>
            <person name="Humphray S."/>
            <person name="Jiang R.H."/>
            <person name="Judelson H."/>
            <person name="Kamoun S."/>
            <person name="Kyung K."/>
            <person name="Meijer H."/>
            <person name="Minx P."/>
            <person name="Morris P."/>
            <person name="Nelson J."/>
            <person name="Phuntumart V."/>
            <person name="Qutob D."/>
            <person name="Rehmany A."/>
            <person name="Rougon-Cardoso A."/>
            <person name="Ryden P."/>
            <person name="Torto-Alalibo T."/>
            <person name="Studholme D."/>
            <person name="Wang Y."/>
            <person name="Win J."/>
            <person name="Wood J."/>
            <person name="Clifton S.W."/>
            <person name="Rogers J."/>
            <person name="Van den Ackerveken G."/>
            <person name="Jones J.D."/>
            <person name="McDowell J.M."/>
            <person name="Beynon J."/>
            <person name="Tyler B.M."/>
        </authorList>
    </citation>
    <scope>NUCLEOTIDE SEQUENCE [LARGE SCALE GENOMIC DNA]</scope>
    <source>
        <strain evidence="4">Emoy2</strain>
    </source>
</reference>
<dbReference type="AlphaFoldDB" id="M4C4Q1"/>
<feature type="region of interest" description="Disordered" evidence="1">
    <location>
        <begin position="25"/>
        <end position="61"/>
    </location>
</feature>
<dbReference type="HOGENOM" id="CLU_2338048_0_0_1"/>